<dbReference type="InterPro" id="IPR036388">
    <property type="entry name" value="WH-like_DNA-bd_sf"/>
</dbReference>
<dbReference type="PROSITE" id="PS51372">
    <property type="entry name" value="PRD_2"/>
    <property type="match status" value="2"/>
</dbReference>
<evidence type="ECO:0000256" key="1">
    <source>
        <dbReference type="ARBA" id="ARBA00022679"/>
    </source>
</evidence>
<comment type="caution">
    <text evidence="9">The sequence shown here is derived from an EMBL/GenBank/DDBJ whole genome shotgun (WGS) entry which is preliminary data.</text>
</comment>
<protein>
    <submittedName>
        <fullName evidence="9">Mannitol operon transcriptional activator</fullName>
    </submittedName>
</protein>
<dbReference type="EMBL" id="CCDP010000001">
    <property type="protein sequence ID" value="CDQ38515.1"/>
    <property type="molecule type" value="Genomic_DNA"/>
</dbReference>
<dbReference type="STRING" id="1462526.BN990_00785"/>
<organism evidence="9 10">
    <name type="scientific">Virgibacillus massiliensis</name>
    <dbReference type="NCBI Taxonomy" id="1462526"/>
    <lineage>
        <taxon>Bacteria</taxon>
        <taxon>Bacillati</taxon>
        <taxon>Bacillota</taxon>
        <taxon>Bacilli</taxon>
        <taxon>Bacillales</taxon>
        <taxon>Bacillaceae</taxon>
        <taxon>Virgibacillus</taxon>
    </lineage>
</organism>
<dbReference type="Gene3D" id="1.10.1790.10">
    <property type="entry name" value="PRD domain"/>
    <property type="match status" value="2"/>
</dbReference>
<evidence type="ECO:0000259" key="6">
    <source>
        <dbReference type="PROSITE" id="PS51094"/>
    </source>
</evidence>
<evidence type="ECO:0000256" key="2">
    <source>
        <dbReference type="ARBA" id="ARBA00022737"/>
    </source>
</evidence>
<name>A0A024Q8K7_9BACI</name>
<dbReference type="InterPro" id="IPR002178">
    <property type="entry name" value="PTS_EIIA_type-2_dom"/>
</dbReference>
<dbReference type="SUPFAM" id="SSF46785">
    <property type="entry name" value="Winged helix' DNA-binding domain"/>
    <property type="match status" value="1"/>
</dbReference>
<dbReference type="eggNOG" id="COG3711">
    <property type="taxonomic scope" value="Bacteria"/>
</dbReference>
<gene>
    <name evidence="9" type="primary">mtlR_2</name>
    <name evidence="9" type="ORF">BN990_00785</name>
</gene>
<evidence type="ECO:0000256" key="3">
    <source>
        <dbReference type="ARBA" id="ARBA00023015"/>
    </source>
</evidence>
<dbReference type="OrthoDB" id="9776005at2"/>
<evidence type="ECO:0000259" key="7">
    <source>
        <dbReference type="PROSITE" id="PS51099"/>
    </source>
</evidence>
<keyword evidence="3" id="KW-0805">Transcription regulation</keyword>
<accession>A0A024Q8K7</accession>
<dbReference type="InterPro" id="IPR007737">
    <property type="entry name" value="Mga_HTH"/>
</dbReference>
<dbReference type="AlphaFoldDB" id="A0A024Q8K7"/>
<dbReference type="InterPro" id="IPR011608">
    <property type="entry name" value="PRD"/>
</dbReference>
<dbReference type="SUPFAM" id="SSF55804">
    <property type="entry name" value="Phoshotransferase/anion transport protein"/>
    <property type="match status" value="1"/>
</dbReference>
<reference evidence="10" key="2">
    <citation type="submission" date="2014-05" db="EMBL/GenBank/DDBJ databases">
        <title>Draft genome sequence of Virgibacillus massiliensis Vm-5.</title>
        <authorList>
            <person name="Khelaifia S."/>
            <person name="Croce O."/>
            <person name="Lagier J.C."/>
            <person name="Raoult D."/>
        </authorList>
    </citation>
    <scope>NUCLEOTIDE SEQUENCE [LARGE SCALE GENOMIC DNA]</scope>
    <source>
        <strain evidence="10">Vm-5</strain>
    </source>
</reference>
<keyword evidence="2" id="KW-0677">Repeat</keyword>
<dbReference type="PROSITE" id="PS51094">
    <property type="entry name" value="PTS_EIIA_TYPE_2"/>
    <property type="match status" value="1"/>
</dbReference>
<dbReference type="InterPro" id="IPR036634">
    <property type="entry name" value="PRD_sf"/>
</dbReference>
<feature type="domain" description="PTS EIIB type-2" evidence="7">
    <location>
        <begin position="420"/>
        <end position="509"/>
    </location>
</feature>
<feature type="domain" description="PRD" evidence="8">
    <location>
        <begin position="312"/>
        <end position="417"/>
    </location>
</feature>
<dbReference type="SUPFAM" id="SSF63520">
    <property type="entry name" value="PTS-regulatory domain, PRD"/>
    <property type="match status" value="2"/>
</dbReference>
<reference evidence="9 10" key="1">
    <citation type="submission" date="2014-03" db="EMBL/GenBank/DDBJ databases">
        <authorList>
            <person name="Urmite Genomes U."/>
        </authorList>
    </citation>
    <scope>NUCLEOTIDE SEQUENCE [LARGE SCALE GENOMIC DNA]</scope>
    <source>
        <strain evidence="9 10">Vm-5</strain>
    </source>
</reference>
<evidence type="ECO:0000313" key="9">
    <source>
        <dbReference type="EMBL" id="CDQ38515.1"/>
    </source>
</evidence>
<dbReference type="PANTHER" id="PTHR30185:SF18">
    <property type="entry name" value="TRANSCRIPTIONAL REGULATOR MTLR"/>
    <property type="match status" value="1"/>
</dbReference>
<dbReference type="InterPro" id="IPR013196">
    <property type="entry name" value="HTH_11"/>
</dbReference>
<dbReference type="GO" id="GO:0006355">
    <property type="term" value="P:regulation of DNA-templated transcription"/>
    <property type="evidence" value="ECO:0007669"/>
    <property type="project" value="InterPro"/>
</dbReference>
<dbReference type="Pfam" id="PF00359">
    <property type="entry name" value="PTS_EIIA_2"/>
    <property type="match status" value="1"/>
</dbReference>
<dbReference type="SUPFAM" id="SSF52794">
    <property type="entry name" value="PTS system IIB component-like"/>
    <property type="match status" value="1"/>
</dbReference>
<keyword evidence="1" id="KW-0808">Transferase</keyword>
<dbReference type="Pfam" id="PF05043">
    <property type="entry name" value="Mga"/>
    <property type="match status" value="1"/>
</dbReference>
<dbReference type="Gene3D" id="3.40.930.10">
    <property type="entry name" value="Mannitol-specific EII, Chain A"/>
    <property type="match status" value="1"/>
</dbReference>
<proteinExistence type="predicted"/>
<dbReference type="InterPro" id="IPR036095">
    <property type="entry name" value="PTS_EIIB-like_sf"/>
</dbReference>
<dbReference type="InterPro" id="IPR050661">
    <property type="entry name" value="BglG_antiterminators"/>
</dbReference>
<feature type="domain" description="PTS EIIA type-2" evidence="6">
    <location>
        <begin position="540"/>
        <end position="688"/>
    </location>
</feature>
<dbReference type="CDD" id="cd05568">
    <property type="entry name" value="PTS_IIB_bgl_like"/>
    <property type="match status" value="1"/>
</dbReference>
<dbReference type="InterPro" id="IPR036390">
    <property type="entry name" value="WH_DNA-bd_sf"/>
</dbReference>
<feature type="domain" description="PRD" evidence="8">
    <location>
        <begin position="201"/>
        <end position="307"/>
    </location>
</feature>
<dbReference type="Gene3D" id="1.10.10.10">
    <property type="entry name" value="Winged helix-like DNA-binding domain superfamily/Winged helix DNA-binding domain"/>
    <property type="match status" value="2"/>
</dbReference>
<evidence type="ECO:0000259" key="8">
    <source>
        <dbReference type="PROSITE" id="PS51372"/>
    </source>
</evidence>
<sequence length="699" mass="79449">MYLTARERKLLSLLRESKDPIPVKLLADKLTVSERTIHRDLKSLEAALVDYNLSIEKKTRFGIRMTGDLGKLKDLDQALNNGGTVSEYTPEERKAIILASLLQANEPIKLFTLSHDLNVTIATVSHDLDQMEKELNDYQLTLIRKRGYGVEITGNEVDKRAAISYLINRYVDLFEYVPLIKETMKQRTQPLDAVSNRLLGFVNLENLSMIEACVQEASKSLPYELADNAYVGLVVHLALAIERLQQGEIIMFDQAYPRKEFEETKEYEVAAAMLRNLQGALTIEIPHEEIDYITMHLLGAKLRADQAYVLEDSNLDIVYRAKQLIAYIGHQLQVDLTNNMSLLNDLVTHMRPAIYRLKQGMTIKNPIYDEIASKYKALIELLREGVEKIFPQIHFPDDEIGYLVLHFASVLLYGEMKLEVRALVICSSGIGTAKLLATTLMQRIPEIKEVDNKSIFDLSNTDLAAYDVIVSTVPLKGYDVDYVLASPMLSQAEADRVKKKIRQKKVTYTPSRARQPSQQTGIDFITKLESRQIYTTTVLQLLQSFHIEQVDDNLTLEQVLDAICTDLEKQGYVTDKQTVYQKLIERAKQSGLGIPNTALALYHTRSNDVSDAVFFIYELAHPVTVQGMDGEDMQITRLLLMAAPQVTHKEVLEVLSFLSSLIIIQGQESIDRFELGKEIELKNFLSEQFQQFLQDKNIH</sequence>
<dbReference type="Gene3D" id="3.40.50.2300">
    <property type="match status" value="1"/>
</dbReference>
<dbReference type="Proteomes" id="UP000028875">
    <property type="component" value="Unassembled WGS sequence"/>
</dbReference>
<keyword evidence="4" id="KW-0010">Activator</keyword>
<evidence type="ECO:0000313" key="10">
    <source>
        <dbReference type="Proteomes" id="UP000028875"/>
    </source>
</evidence>
<dbReference type="GO" id="GO:0008982">
    <property type="term" value="F:protein-N(PI)-phosphohistidine-sugar phosphotransferase activity"/>
    <property type="evidence" value="ECO:0007669"/>
    <property type="project" value="InterPro"/>
</dbReference>
<dbReference type="Pfam" id="PF00874">
    <property type="entry name" value="PRD"/>
    <property type="match status" value="2"/>
</dbReference>
<keyword evidence="10" id="KW-1185">Reference proteome</keyword>
<dbReference type="InterPro" id="IPR016152">
    <property type="entry name" value="PTrfase/Anion_transptr"/>
</dbReference>
<evidence type="ECO:0000256" key="5">
    <source>
        <dbReference type="ARBA" id="ARBA00023163"/>
    </source>
</evidence>
<dbReference type="InterPro" id="IPR013011">
    <property type="entry name" value="PTS_EIIB_2"/>
</dbReference>
<dbReference type="Pfam" id="PF08279">
    <property type="entry name" value="HTH_11"/>
    <property type="match status" value="1"/>
</dbReference>
<dbReference type="GO" id="GO:0009401">
    <property type="term" value="P:phosphoenolpyruvate-dependent sugar phosphotransferase system"/>
    <property type="evidence" value="ECO:0007669"/>
    <property type="project" value="InterPro"/>
</dbReference>
<keyword evidence="5" id="KW-0804">Transcription</keyword>
<evidence type="ECO:0000256" key="4">
    <source>
        <dbReference type="ARBA" id="ARBA00023159"/>
    </source>
</evidence>
<dbReference type="PANTHER" id="PTHR30185">
    <property type="entry name" value="CRYPTIC BETA-GLUCOSIDE BGL OPERON ANTITERMINATOR"/>
    <property type="match status" value="1"/>
</dbReference>
<dbReference type="PROSITE" id="PS51099">
    <property type="entry name" value="PTS_EIIB_TYPE_2"/>
    <property type="match status" value="1"/>
</dbReference>